<feature type="coiled-coil region" evidence="2">
    <location>
        <begin position="243"/>
        <end position="277"/>
    </location>
</feature>
<accession>A0A9E7ZQA5</accession>
<dbReference type="PANTHER" id="PTHR30386">
    <property type="entry name" value="MEMBRANE FUSION SUBUNIT OF EMRAB-TOLC MULTIDRUG EFFLUX PUMP"/>
    <property type="match status" value="1"/>
</dbReference>
<dbReference type="EMBL" id="CP102774">
    <property type="protein sequence ID" value="UZF88309.1"/>
    <property type="molecule type" value="Genomic_DNA"/>
</dbReference>
<gene>
    <name evidence="3" type="ORF">NWE54_05855</name>
</gene>
<name>A0A9E7ZQA5_9HYPH</name>
<evidence type="ECO:0000313" key="3">
    <source>
        <dbReference type="EMBL" id="UZF88309.1"/>
    </source>
</evidence>
<keyword evidence="2" id="KW-0175">Coiled coil</keyword>
<dbReference type="InterPro" id="IPR050739">
    <property type="entry name" value="MFP"/>
</dbReference>
<dbReference type="PANTHER" id="PTHR30386:SF19">
    <property type="entry name" value="MULTIDRUG EXPORT PROTEIN EMRA-RELATED"/>
    <property type="match status" value="1"/>
</dbReference>
<sequence length="412" mass="43682">MSKPETETVVPQPAKRPVLTPTVRRASKVLLGAAVVATFGLVPLRTLLQTSSVEAVVNARLMTLRAPIAGEVVASPAELAASDALPQGSTLLRIVNARADRGRLDELEQAFAKLASQRETLNTKLAAAQAAETDLDRQAEAFRLGRIEQLTARTAELESLIDVAVARREEAVAAYGRAEALSRTGNVTAAEFDRLSREVKIATGTETSTRHRLAAATVELAAARNRIFLGDSYNDRPSSVQRADEMRQRIADLRSELAGLDTEAKQLETALAAARTRYQAQSDVAMALPVTGRIWEAMVSPGEQVRVGQDLARLIDCATAIVTANVTESVYNRLSVGSPARFVPADGGNDLQGKVVNLTGRATAAANLAIEPAALSKEPYRVTVSVPGLGTGQACAVGRTGRVVFGEQASTP</sequence>
<reference evidence="3" key="1">
    <citation type="submission" date="2022-08" db="EMBL/GenBank/DDBJ databases">
        <title>Complete Genome Sequences of 2 Bosea sp. soil isolates.</title>
        <authorList>
            <person name="Alvarez Arevalo M."/>
            <person name="Sterndorff E.B."/>
            <person name="Faurdal D."/>
            <person name="Joergensen T.S."/>
            <person name="Weber T."/>
        </authorList>
    </citation>
    <scope>NUCLEOTIDE SEQUENCE</scope>
    <source>
        <strain evidence="3">NBC_00436</strain>
    </source>
</reference>
<evidence type="ECO:0000256" key="1">
    <source>
        <dbReference type="ARBA" id="ARBA00004196"/>
    </source>
</evidence>
<dbReference type="AlphaFoldDB" id="A0A9E7ZQA5"/>
<organism evidence="3">
    <name type="scientific">Bosea sp. NBC_00436</name>
    <dbReference type="NCBI Taxonomy" id="2969620"/>
    <lineage>
        <taxon>Bacteria</taxon>
        <taxon>Pseudomonadati</taxon>
        <taxon>Pseudomonadota</taxon>
        <taxon>Alphaproteobacteria</taxon>
        <taxon>Hyphomicrobiales</taxon>
        <taxon>Boseaceae</taxon>
        <taxon>Bosea</taxon>
    </lineage>
</organism>
<comment type="subcellular location">
    <subcellularLocation>
        <location evidence="1">Cell envelope</location>
    </subcellularLocation>
</comment>
<evidence type="ECO:0000256" key="2">
    <source>
        <dbReference type="SAM" id="Coils"/>
    </source>
</evidence>
<protein>
    <submittedName>
        <fullName evidence="3">HlyD family efflux transporter periplasmic adaptor subunit</fullName>
    </submittedName>
</protein>
<dbReference type="GO" id="GO:0030313">
    <property type="term" value="C:cell envelope"/>
    <property type="evidence" value="ECO:0007669"/>
    <property type="project" value="UniProtKB-SubCell"/>
</dbReference>
<proteinExistence type="predicted"/>